<dbReference type="PANTHER" id="PTHR43433">
    <property type="entry name" value="HYDROLASE, ALPHA/BETA FOLD FAMILY PROTEIN"/>
    <property type="match status" value="1"/>
</dbReference>
<reference evidence="3 4" key="1">
    <citation type="journal article" date="2018" name="BMC Genomics">
        <title>Genomic comparison of Trypanosoma conorhini and Trypanosoma rangeli to Trypanosoma cruzi strains of high and low virulence.</title>
        <authorList>
            <person name="Bradwell K.R."/>
            <person name="Koparde V.N."/>
            <person name="Matveyev A.V."/>
            <person name="Serrano M.G."/>
            <person name="Alves J.M."/>
            <person name="Parikh H."/>
            <person name="Huang B."/>
            <person name="Lee V."/>
            <person name="Espinosa-Alvarez O."/>
            <person name="Ortiz P.A."/>
            <person name="Costa-Martins A.G."/>
            <person name="Teixeira M.M."/>
            <person name="Buck G.A."/>
        </authorList>
    </citation>
    <scope>NUCLEOTIDE SEQUENCE [LARGE SCALE GENOMIC DNA]</scope>
    <source>
        <strain evidence="3 4">025E</strain>
    </source>
</reference>
<dbReference type="GO" id="GO:0016787">
    <property type="term" value="F:hydrolase activity"/>
    <property type="evidence" value="ECO:0007669"/>
    <property type="project" value="UniProtKB-KW"/>
</dbReference>
<proteinExistence type="predicted"/>
<dbReference type="SUPFAM" id="SSF53474">
    <property type="entry name" value="alpha/beta-Hydrolases"/>
    <property type="match status" value="1"/>
</dbReference>
<dbReference type="Proteomes" id="UP000284403">
    <property type="component" value="Unassembled WGS sequence"/>
</dbReference>
<dbReference type="AlphaFoldDB" id="A0A422PXR6"/>
<evidence type="ECO:0000256" key="1">
    <source>
        <dbReference type="SAM" id="MobiDB-lite"/>
    </source>
</evidence>
<evidence type="ECO:0000259" key="2">
    <source>
        <dbReference type="Pfam" id="PF00561"/>
    </source>
</evidence>
<dbReference type="Gene3D" id="3.40.50.1820">
    <property type="entry name" value="alpha/beta hydrolase"/>
    <property type="match status" value="1"/>
</dbReference>
<dbReference type="EMBL" id="MKKU01000134">
    <property type="protein sequence ID" value="RNF22571.1"/>
    <property type="molecule type" value="Genomic_DNA"/>
</dbReference>
<dbReference type="GeneID" id="40316753"/>
<accession>A0A422PXR6</accession>
<gene>
    <name evidence="3" type="ORF">Tco025E_03142</name>
</gene>
<name>A0A422PXR6_9TRYP</name>
<feature type="domain" description="AB hydrolase-1" evidence="2">
    <location>
        <begin position="35"/>
        <end position="290"/>
    </location>
</feature>
<dbReference type="OrthoDB" id="19657at2759"/>
<organism evidence="3 4">
    <name type="scientific">Trypanosoma conorhini</name>
    <dbReference type="NCBI Taxonomy" id="83891"/>
    <lineage>
        <taxon>Eukaryota</taxon>
        <taxon>Discoba</taxon>
        <taxon>Euglenozoa</taxon>
        <taxon>Kinetoplastea</taxon>
        <taxon>Metakinetoplastina</taxon>
        <taxon>Trypanosomatida</taxon>
        <taxon>Trypanosomatidae</taxon>
        <taxon>Trypanosoma</taxon>
    </lineage>
</organism>
<dbReference type="RefSeq" id="XP_029229889.1">
    <property type="nucleotide sequence ID" value="XM_029370064.1"/>
</dbReference>
<dbReference type="InterPro" id="IPR000073">
    <property type="entry name" value="AB_hydrolase_1"/>
</dbReference>
<dbReference type="InterPro" id="IPR029058">
    <property type="entry name" value="AB_hydrolase_fold"/>
</dbReference>
<keyword evidence="3" id="KW-0378">Hydrolase</keyword>
<comment type="caution">
    <text evidence="3">The sequence shown here is derived from an EMBL/GenBank/DDBJ whole genome shotgun (WGS) entry which is preliminary data.</text>
</comment>
<evidence type="ECO:0000313" key="4">
    <source>
        <dbReference type="Proteomes" id="UP000284403"/>
    </source>
</evidence>
<protein>
    <submittedName>
        <fullName evidence="3">Hydrolase-like protein</fullName>
    </submittedName>
</protein>
<feature type="region of interest" description="Disordered" evidence="1">
    <location>
        <begin position="350"/>
        <end position="387"/>
    </location>
</feature>
<dbReference type="InterPro" id="IPR050471">
    <property type="entry name" value="AB_hydrolase"/>
</dbReference>
<dbReference type="PRINTS" id="PR00111">
    <property type="entry name" value="ABHYDROLASE"/>
</dbReference>
<keyword evidence="4" id="KW-1185">Reference proteome</keyword>
<evidence type="ECO:0000313" key="3">
    <source>
        <dbReference type="EMBL" id="RNF22571.1"/>
    </source>
</evidence>
<dbReference type="Pfam" id="PF00561">
    <property type="entry name" value="Abhydrolase_1"/>
    <property type="match status" value="1"/>
</dbReference>
<sequence length="431" mass="47062">MHSPEMVTFVRYCTASNMRIELCYQCFGDPCSKMPVVLLIGGLNMQMYAWDEAFCEELVKSGFFVVRFDNRDIGHSTKIEERGSVVPARLLLPQALAFGERLPYTIADMARDALALLDALGVSFAHIMGISMGGMIAQTVALLAPHRVLSLTSIMSTTNASDLPDPQLWVKMWLLRKPPANCTLEELLNFRVASLKKLLAGTLPVDEEYLKHRYLISLRRSAYSAGLLRQAAAIRRCPGRDEALRSLSCPTLVIHGQQDVLMPPAHGHRTASVIPCAKLIILESMGHYLHPAFFSPIIAHFVEVANTPQENGGPRSRIGLDLPYCVPLLLGVPVEEKHGAHPVECHLGTAGALQSSHPPPTGTATAKSSDTQDATHAASKPGEESSDLIEMVCADADEIVLEEVRQNILEEQLAEASLLNTPENSVCESAR</sequence>
<dbReference type="PANTHER" id="PTHR43433:SF5">
    <property type="entry name" value="AB HYDROLASE-1 DOMAIN-CONTAINING PROTEIN"/>
    <property type="match status" value="1"/>
</dbReference>
<feature type="compositionally biased region" description="Polar residues" evidence="1">
    <location>
        <begin position="352"/>
        <end position="374"/>
    </location>
</feature>